<dbReference type="SUPFAM" id="SSF56219">
    <property type="entry name" value="DNase I-like"/>
    <property type="match status" value="1"/>
</dbReference>
<evidence type="ECO:0000313" key="3">
    <source>
        <dbReference type="EMBL" id="KPJ08991.1"/>
    </source>
</evidence>
<dbReference type="GO" id="GO:0071897">
    <property type="term" value="P:DNA biosynthetic process"/>
    <property type="evidence" value="ECO:0007669"/>
    <property type="project" value="UniProtKB-ARBA"/>
</dbReference>
<dbReference type="AlphaFoldDB" id="A0A194QZG8"/>
<dbReference type="InParanoid" id="A0A194QZG8"/>
<protein>
    <submittedName>
        <fullName evidence="3">Retrovirus-related Pol polyprotein from type-1 retrotransposable element R1</fullName>
    </submittedName>
</protein>
<dbReference type="Pfam" id="PF00078">
    <property type="entry name" value="RVT_1"/>
    <property type="match status" value="1"/>
</dbReference>
<keyword evidence="1" id="KW-1133">Transmembrane helix</keyword>
<evidence type="ECO:0000313" key="4">
    <source>
        <dbReference type="Proteomes" id="UP000053240"/>
    </source>
</evidence>
<dbReference type="PANTHER" id="PTHR33481:SF1">
    <property type="entry name" value="ENDONUCLEASE_EXONUCLEASE_PHOSPHATASE DOMAIN-CONTAINING PROTEIN-RELATED"/>
    <property type="match status" value="1"/>
</dbReference>
<dbReference type="PANTHER" id="PTHR33481">
    <property type="entry name" value="REVERSE TRANSCRIPTASE"/>
    <property type="match status" value="1"/>
</dbReference>
<dbReference type="Gene3D" id="3.60.10.10">
    <property type="entry name" value="Endonuclease/exonuclease/phosphatase"/>
    <property type="match status" value="1"/>
</dbReference>
<sequence>MRQRPGIRIVQCAANRDPETVVKAAIVLFDDTINVTHCPHLTTCNIAVAKVRTAAWEIGVVSVYLEPNKPIKPYLDQIGSVVDKLGTASVVLGGDLNAWCMDWGSQKTDSRGLEVAETLDVLGLHILNQGSEPTFDTVRGGKRYSSCIDITACTTPLLGRVTNWRTDDGVSSSDHRAILFDINLQKSVGMDIRCSTRKYNTRKANWGEFRSKLAPKWREKGLTTEKVREVTSREGLEEMVGRYVETVVEACGETMPGISQRRRAGLPWWSEELSNLKTEVLRKKRRIRCAAPVRRAWVVQQYVDAKERYLLEVKSAQTRSWKEFCGRQSRETMWEGIYRVIGRTAKRPEDIPLVQDGVALNGEESARMLAEVFFPEDSPREDDAAHTDMRNLAEKVNEGSHNEICDPPFTRHELMWAASSFNPKKAPGPDGLTADICLVAITLDPELFLEIANRCLALACFPRRWKEAAVVVLRKPNKENYTHPKAYRPIGLLPIMGKILEKMLVRRVRWHTAPMISRRQYGFMPQRGTEDSLYDMIQHIRAEVERRKLVVLVSLDIEGAFDNAWWPAVRCSLAATRCPVNLRRLFDHYFSERIVRVRYAGAEWTRRPTKGCVQGSIGGPTLWNLLLNPLLVELEDMGIHCQAFADDVVLMFSGDSSTEIQGGANAALDHVRKWGVRNKLNFAPQKTKAMVITRKIKYDSPRLNMGGRSIELTKCMKILGLTVDDRLTFNAHIRAVCTKALSLHRQLSTAAKISWGLNPEIIRTIYVAVVEPIILYAASVWAPAARKKTTQKLLDRVQRGFAQKIVRAYRTVSLNAPLIAHYPLRGQFGIFKKSTMRTRVPRCRPFSTRILAIFLLLLGLALYCIYYNATPSGYNKPKHNEDQGAPLQTFLHPDSGHLLTVAWSGSLLHLL</sequence>
<accession>A0A194QZG8</accession>
<gene>
    <name evidence="3" type="ORF">RR48_15132</name>
</gene>
<dbReference type="InterPro" id="IPR005135">
    <property type="entry name" value="Endo/exonuclease/phosphatase"/>
</dbReference>
<dbReference type="CDD" id="cd01650">
    <property type="entry name" value="RT_nLTR_like"/>
    <property type="match status" value="1"/>
</dbReference>
<dbReference type="SUPFAM" id="SSF56672">
    <property type="entry name" value="DNA/RNA polymerases"/>
    <property type="match status" value="1"/>
</dbReference>
<dbReference type="CDD" id="cd09077">
    <property type="entry name" value="R1-I-EN"/>
    <property type="match status" value="1"/>
</dbReference>
<dbReference type="Proteomes" id="UP000053240">
    <property type="component" value="Unassembled WGS sequence"/>
</dbReference>
<evidence type="ECO:0000256" key="1">
    <source>
        <dbReference type="SAM" id="Phobius"/>
    </source>
</evidence>
<organism evidence="3 4">
    <name type="scientific">Papilio machaon</name>
    <name type="common">Old World swallowtail butterfly</name>
    <dbReference type="NCBI Taxonomy" id="76193"/>
    <lineage>
        <taxon>Eukaryota</taxon>
        <taxon>Metazoa</taxon>
        <taxon>Ecdysozoa</taxon>
        <taxon>Arthropoda</taxon>
        <taxon>Hexapoda</taxon>
        <taxon>Insecta</taxon>
        <taxon>Pterygota</taxon>
        <taxon>Neoptera</taxon>
        <taxon>Endopterygota</taxon>
        <taxon>Lepidoptera</taxon>
        <taxon>Glossata</taxon>
        <taxon>Ditrysia</taxon>
        <taxon>Papilionoidea</taxon>
        <taxon>Papilionidae</taxon>
        <taxon>Papilioninae</taxon>
        <taxon>Papilio</taxon>
    </lineage>
</organism>
<keyword evidence="4" id="KW-1185">Reference proteome</keyword>
<proteinExistence type="predicted"/>
<keyword evidence="1" id="KW-0812">Transmembrane</keyword>
<evidence type="ECO:0000259" key="2">
    <source>
        <dbReference type="PROSITE" id="PS50878"/>
    </source>
</evidence>
<feature type="domain" description="Reverse transcriptase" evidence="2">
    <location>
        <begin position="454"/>
        <end position="710"/>
    </location>
</feature>
<dbReference type="InterPro" id="IPR000477">
    <property type="entry name" value="RT_dom"/>
</dbReference>
<name>A0A194QZG8_PAPMA</name>
<dbReference type="PROSITE" id="PS50878">
    <property type="entry name" value="RT_POL"/>
    <property type="match status" value="1"/>
</dbReference>
<feature type="transmembrane region" description="Helical" evidence="1">
    <location>
        <begin position="765"/>
        <end position="784"/>
    </location>
</feature>
<dbReference type="STRING" id="76193.A0A194QZG8"/>
<dbReference type="InterPro" id="IPR043502">
    <property type="entry name" value="DNA/RNA_pol_sf"/>
</dbReference>
<dbReference type="EMBL" id="KQ461108">
    <property type="protein sequence ID" value="KPJ08991.1"/>
    <property type="molecule type" value="Genomic_DNA"/>
</dbReference>
<reference evidence="3 4" key="1">
    <citation type="journal article" date="2015" name="Nat. Commun.">
        <title>Outbred genome sequencing and CRISPR/Cas9 gene editing in butterflies.</title>
        <authorList>
            <person name="Li X."/>
            <person name="Fan D."/>
            <person name="Zhang W."/>
            <person name="Liu G."/>
            <person name="Zhang L."/>
            <person name="Zhao L."/>
            <person name="Fang X."/>
            <person name="Chen L."/>
            <person name="Dong Y."/>
            <person name="Chen Y."/>
            <person name="Ding Y."/>
            <person name="Zhao R."/>
            <person name="Feng M."/>
            <person name="Zhu Y."/>
            <person name="Feng Y."/>
            <person name="Jiang X."/>
            <person name="Zhu D."/>
            <person name="Xiang H."/>
            <person name="Feng X."/>
            <person name="Li S."/>
            <person name="Wang J."/>
            <person name="Zhang G."/>
            <person name="Kronforst M.R."/>
            <person name="Wang W."/>
        </authorList>
    </citation>
    <scope>NUCLEOTIDE SEQUENCE [LARGE SCALE GENOMIC DNA]</scope>
    <source>
        <strain evidence="3">Ya'a_city_454_Pm</strain>
        <tissue evidence="3">Whole body</tissue>
    </source>
</reference>
<keyword evidence="1" id="KW-0472">Membrane</keyword>
<dbReference type="Pfam" id="PF14529">
    <property type="entry name" value="Exo_endo_phos_2"/>
    <property type="match status" value="1"/>
</dbReference>
<dbReference type="InterPro" id="IPR036691">
    <property type="entry name" value="Endo/exonu/phosph_ase_sf"/>
</dbReference>
<dbReference type="GO" id="GO:0003824">
    <property type="term" value="F:catalytic activity"/>
    <property type="evidence" value="ECO:0007669"/>
    <property type="project" value="InterPro"/>
</dbReference>
<feature type="transmembrane region" description="Helical" evidence="1">
    <location>
        <begin position="846"/>
        <end position="869"/>
    </location>
</feature>